<dbReference type="Proteomes" id="UP001055101">
    <property type="component" value="Unassembled WGS sequence"/>
</dbReference>
<keyword evidence="1" id="KW-0812">Transmembrane</keyword>
<feature type="transmembrane region" description="Helical" evidence="1">
    <location>
        <begin position="6"/>
        <end position="31"/>
    </location>
</feature>
<protein>
    <submittedName>
        <fullName evidence="2">Uncharacterized protein</fullName>
    </submittedName>
</protein>
<organism evidence="2 3">
    <name type="scientific">Methylobacterium thuringiense</name>
    <dbReference type="NCBI Taxonomy" id="1003091"/>
    <lineage>
        <taxon>Bacteria</taxon>
        <taxon>Pseudomonadati</taxon>
        <taxon>Pseudomonadota</taxon>
        <taxon>Alphaproteobacteria</taxon>
        <taxon>Hyphomicrobiales</taxon>
        <taxon>Methylobacteriaceae</taxon>
        <taxon>Methylobacterium</taxon>
    </lineage>
</organism>
<accession>A0ABQ4TQX6</accession>
<evidence type="ECO:0000313" key="2">
    <source>
        <dbReference type="EMBL" id="GJE56030.1"/>
    </source>
</evidence>
<sequence length="33" mass="3438">MVFSKIVTFGVTVAFTSMLVIAAVGSSGLLLDY</sequence>
<keyword evidence="1" id="KW-1133">Transmembrane helix</keyword>
<keyword evidence="1" id="KW-0472">Membrane</keyword>
<reference evidence="2" key="1">
    <citation type="journal article" date="2021" name="Front. Microbiol.">
        <title>Comprehensive Comparative Genomics and Phenotyping of Methylobacterium Species.</title>
        <authorList>
            <person name="Alessa O."/>
            <person name="Ogura Y."/>
            <person name="Fujitani Y."/>
            <person name="Takami H."/>
            <person name="Hayashi T."/>
            <person name="Sahin N."/>
            <person name="Tani A."/>
        </authorList>
    </citation>
    <scope>NUCLEOTIDE SEQUENCE</scope>
    <source>
        <strain evidence="2">DSM 23674</strain>
    </source>
</reference>
<name>A0ABQ4TQX6_9HYPH</name>
<keyword evidence="3" id="KW-1185">Reference proteome</keyword>
<evidence type="ECO:0000256" key="1">
    <source>
        <dbReference type="SAM" id="Phobius"/>
    </source>
</evidence>
<comment type="caution">
    <text evidence="2">The sequence shown here is derived from an EMBL/GenBank/DDBJ whole genome shotgun (WGS) entry which is preliminary data.</text>
</comment>
<evidence type="ECO:0000313" key="3">
    <source>
        <dbReference type="Proteomes" id="UP001055101"/>
    </source>
</evidence>
<dbReference type="EMBL" id="BPRA01000010">
    <property type="protein sequence ID" value="GJE56030.1"/>
    <property type="molecule type" value="Genomic_DNA"/>
</dbReference>
<reference evidence="2" key="2">
    <citation type="submission" date="2021-08" db="EMBL/GenBank/DDBJ databases">
        <authorList>
            <person name="Tani A."/>
            <person name="Ola A."/>
            <person name="Ogura Y."/>
            <person name="Katsura K."/>
            <person name="Hayashi T."/>
        </authorList>
    </citation>
    <scope>NUCLEOTIDE SEQUENCE</scope>
    <source>
        <strain evidence="2">DSM 23674</strain>
    </source>
</reference>
<proteinExistence type="predicted"/>
<gene>
    <name evidence="2" type="ORF">EKPJFOCH_2527</name>
</gene>